<dbReference type="InterPro" id="IPR000700">
    <property type="entry name" value="PAS-assoc_C"/>
</dbReference>
<dbReference type="PANTHER" id="PTHR43081">
    <property type="entry name" value="ADENYLATE CYCLASE, TERMINAL-DIFFERENTIATION SPECIFIC-RELATED"/>
    <property type="match status" value="1"/>
</dbReference>
<evidence type="ECO:0000259" key="4">
    <source>
        <dbReference type="PROSITE" id="PS50125"/>
    </source>
</evidence>
<dbReference type="CDD" id="cd07302">
    <property type="entry name" value="CHD"/>
    <property type="match status" value="1"/>
</dbReference>
<feature type="coiled-coil region" evidence="1">
    <location>
        <begin position="1"/>
        <end position="42"/>
    </location>
</feature>
<evidence type="ECO:0000259" key="3">
    <source>
        <dbReference type="PROSITE" id="PS50113"/>
    </source>
</evidence>
<dbReference type="PROSITE" id="PS50112">
    <property type="entry name" value="PAS"/>
    <property type="match status" value="1"/>
</dbReference>
<accession>A0A3S3UB18</accession>
<dbReference type="PANTHER" id="PTHR43081:SF1">
    <property type="entry name" value="ADENYLATE CYCLASE, TERMINAL-DIFFERENTIATION SPECIFIC"/>
    <property type="match status" value="1"/>
</dbReference>
<dbReference type="PROSITE" id="PS50125">
    <property type="entry name" value="GUANYLATE_CYCLASE_2"/>
    <property type="match status" value="1"/>
</dbReference>
<dbReference type="AlphaFoldDB" id="A0A3S3UB18"/>
<dbReference type="SMART" id="SM00044">
    <property type="entry name" value="CYCc"/>
    <property type="match status" value="1"/>
</dbReference>
<evidence type="ECO:0000256" key="1">
    <source>
        <dbReference type="SAM" id="Coils"/>
    </source>
</evidence>
<dbReference type="CDD" id="cd00130">
    <property type="entry name" value="PAS"/>
    <property type="match status" value="1"/>
</dbReference>
<feature type="domain" description="Guanylate cyclase" evidence="4">
    <location>
        <begin position="362"/>
        <end position="488"/>
    </location>
</feature>
<dbReference type="Gene3D" id="3.30.450.20">
    <property type="entry name" value="PAS domain"/>
    <property type="match status" value="1"/>
</dbReference>
<evidence type="ECO:0000313" key="5">
    <source>
        <dbReference type="EMBL" id="RWX47746.1"/>
    </source>
</evidence>
<dbReference type="InterPro" id="IPR000014">
    <property type="entry name" value="PAS"/>
</dbReference>
<dbReference type="PROSITE" id="PS50113">
    <property type="entry name" value="PAC"/>
    <property type="match status" value="1"/>
</dbReference>
<dbReference type="Pfam" id="PF00211">
    <property type="entry name" value="Guanylate_cyc"/>
    <property type="match status" value="1"/>
</dbReference>
<gene>
    <name evidence="5" type="primary">cyaA</name>
    <name evidence="5" type="ORF">H206_06983</name>
</gene>
<dbReference type="SUPFAM" id="SSF55073">
    <property type="entry name" value="Nucleotide cyclase"/>
    <property type="match status" value="1"/>
</dbReference>
<dbReference type="InterPro" id="IPR050697">
    <property type="entry name" value="Adenylyl/Guanylyl_Cyclase_3/4"/>
</dbReference>
<dbReference type="NCBIfam" id="TIGR00229">
    <property type="entry name" value="sensory_box"/>
    <property type="match status" value="1"/>
</dbReference>
<dbReference type="InterPro" id="IPR001054">
    <property type="entry name" value="A/G_cyclase"/>
</dbReference>
<organism evidence="5 6">
    <name type="scientific">Candidatus Electrothrix aarhusensis</name>
    <dbReference type="NCBI Taxonomy" id="1859131"/>
    <lineage>
        <taxon>Bacteria</taxon>
        <taxon>Pseudomonadati</taxon>
        <taxon>Thermodesulfobacteriota</taxon>
        <taxon>Desulfobulbia</taxon>
        <taxon>Desulfobulbales</taxon>
        <taxon>Desulfobulbaceae</taxon>
        <taxon>Candidatus Electrothrix</taxon>
    </lineage>
</organism>
<dbReference type="InterPro" id="IPR035965">
    <property type="entry name" value="PAS-like_dom_sf"/>
</dbReference>
<feature type="domain" description="PAC" evidence="3">
    <location>
        <begin position="270"/>
        <end position="322"/>
    </location>
</feature>
<proteinExistence type="predicted"/>
<keyword evidence="1" id="KW-0175">Coiled coil</keyword>
<feature type="domain" description="PAS" evidence="2">
    <location>
        <begin position="198"/>
        <end position="248"/>
    </location>
</feature>
<dbReference type="Proteomes" id="UP000287853">
    <property type="component" value="Unassembled WGS sequence"/>
</dbReference>
<reference evidence="5 6" key="1">
    <citation type="submission" date="2017-01" db="EMBL/GenBank/DDBJ databases">
        <title>The cable genome- insights into the physiology and evolution of filamentous bacteria capable of sulfide oxidation via long distance electron transfer.</title>
        <authorList>
            <person name="Schreiber L."/>
            <person name="Bjerg J.T."/>
            <person name="Boggild A."/>
            <person name="Van De Vossenberg J."/>
            <person name="Meysman F."/>
            <person name="Nielsen L.P."/>
            <person name="Schramm A."/>
            <person name="Kjeldsen K.U."/>
        </authorList>
    </citation>
    <scope>NUCLEOTIDE SEQUENCE [LARGE SCALE GENOMIC DNA]</scope>
    <source>
        <strain evidence="5">MCF</strain>
    </source>
</reference>
<evidence type="ECO:0000313" key="6">
    <source>
        <dbReference type="Proteomes" id="UP000287853"/>
    </source>
</evidence>
<name>A0A3S3UB18_9BACT</name>
<sequence>MSDTRKKIDILTHERDDYREQVQRLEREVLHLKKELGEVGHKARRCRTVASLVCKLYGALQPQITIDEIGPVFLRLLTETLHIERAVLLIRSSEDNHFIVQHAVGFSVTADTLHLDGEYIRDFAFTNAQSTSDPFLAELEKFLGLPFFLWSYKKEEKTALLLGNSFEDDDSYPFEQDDQKVIESMLNVFIEIIVRKQTGKELRLAAEVFAGSVEGTIITDSEFRVLRVNPAFTQITGHQPDEVVGRKLSWLENEEFAQQVRNSLKKKDHWRGELRDVSKSGADYVSWLNISSVKNVQGKVTDYIVAFLDITQEKYRQEENDRFLEELNTAYRRFVPQRFLVYLGKPSVIDIELGNHVERSMTVLFSDIVDFTKLSESMSPTENFRFINSYLSVMEPVIAWHNGFIDKYIGDAIMALFDGKADDAVRAAVAMLRFLVTYNEGRVRAGYKSIDISIGVNTGTLMLGTVGSPMRMEGTVISDSVNVAARIEGVNKIYRTSLLIGEETYKALQNPDDFALRRIDQFKAKGKSKTVTIYEVFESDPAEVKEAKLESRHIFVSAVNLYHSGQFREASQLFNECIAKCGQDQVARYYIECCHRHLNIEETRW</sequence>
<dbReference type="SMART" id="SM00091">
    <property type="entry name" value="PAS"/>
    <property type="match status" value="1"/>
</dbReference>
<dbReference type="GO" id="GO:0035556">
    <property type="term" value="P:intracellular signal transduction"/>
    <property type="evidence" value="ECO:0007669"/>
    <property type="project" value="InterPro"/>
</dbReference>
<dbReference type="EMBL" id="MTKO01000028">
    <property type="protein sequence ID" value="RWX47746.1"/>
    <property type="molecule type" value="Genomic_DNA"/>
</dbReference>
<dbReference type="SUPFAM" id="SSF55785">
    <property type="entry name" value="PYP-like sensor domain (PAS domain)"/>
    <property type="match status" value="1"/>
</dbReference>
<evidence type="ECO:0000259" key="2">
    <source>
        <dbReference type="PROSITE" id="PS50112"/>
    </source>
</evidence>
<dbReference type="Pfam" id="PF13426">
    <property type="entry name" value="PAS_9"/>
    <property type="match status" value="1"/>
</dbReference>
<protein>
    <submittedName>
        <fullName evidence="5">PAS domain S-box-containing protein</fullName>
    </submittedName>
</protein>
<dbReference type="GO" id="GO:0006171">
    <property type="term" value="P:cAMP biosynthetic process"/>
    <property type="evidence" value="ECO:0007669"/>
    <property type="project" value="TreeGrafter"/>
</dbReference>
<dbReference type="GO" id="GO:0004016">
    <property type="term" value="F:adenylate cyclase activity"/>
    <property type="evidence" value="ECO:0007669"/>
    <property type="project" value="UniProtKB-ARBA"/>
</dbReference>
<comment type="caution">
    <text evidence="5">The sequence shown here is derived from an EMBL/GenBank/DDBJ whole genome shotgun (WGS) entry which is preliminary data.</text>
</comment>
<dbReference type="Gene3D" id="3.30.70.1230">
    <property type="entry name" value="Nucleotide cyclase"/>
    <property type="match status" value="1"/>
</dbReference>
<dbReference type="InterPro" id="IPR029787">
    <property type="entry name" value="Nucleotide_cyclase"/>
</dbReference>
<keyword evidence="6" id="KW-1185">Reference proteome</keyword>